<gene>
    <name evidence="1" type="ORF">g.16690</name>
</gene>
<evidence type="ECO:0000313" key="1">
    <source>
        <dbReference type="EMBL" id="JAT24430.1"/>
    </source>
</evidence>
<proteinExistence type="predicted"/>
<protein>
    <submittedName>
        <fullName evidence="1">Uncharacterized protein</fullName>
    </submittedName>
</protein>
<dbReference type="EMBL" id="GEBQ01015547">
    <property type="protein sequence ID" value="JAT24430.1"/>
    <property type="molecule type" value="Transcribed_RNA"/>
</dbReference>
<name>A0A1B6LL58_9HEMI</name>
<dbReference type="AlphaFoldDB" id="A0A1B6LL58"/>
<sequence>MKMLLRLREIIIKFFGRAQKPILSLQKRTSSLTQWTFSNIVELLSRAKELCKYHAFAHLKFLVELLCRLRNLASVMSFRMIPPIENGKVQTERQETSQSEQSIGLTLPTDREDKLKIKEPHTQSENINLLTLQTDARETKKLTNVKTQTLGV</sequence>
<organism evidence="1">
    <name type="scientific">Graphocephala atropunctata</name>
    <dbReference type="NCBI Taxonomy" id="36148"/>
    <lineage>
        <taxon>Eukaryota</taxon>
        <taxon>Metazoa</taxon>
        <taxon>Ecdysozoa</taxon>
        <taxon>Arthropoda</taxon>
        <taxon>Hexapoda</taxon>
        <taxon>Insecta</taxon>
        <taxon>Pterygota</taxon>
        <taxon>Neoptera</taxon>
        <taxon>Paraneoptera</taxon>
        <taxon>Hemiptera</taxon>
        <taxon>Auchenorrhyncha</taxon>
        <taxon>Membracoidea</taxon>
        <taxon>Cicadellidae</taxon>
        <taxon>Cicadellinae</taxon>
        <taxon>Cicadellini</taxon>
        <taxon>Graphocephala</taxon>
    </lineage>
</organism>
<accession>A0A1B6LL58</accession>
<reference evidence="1" key="1">
    <citation type="submission" date="2015-11" db="EMBL/GenBank/DDBJ databases">
        <title>De novo transcriptome assembly of four potential Pierce s Disease insect vectors from Arizona vineyards.</title>
        <authorList>
            <person name="Tassone E.E."/>
        </authorList>
    </citation>
    <scope>NUCLEOTIDE SEQUENCE</scope>
</reference>